<protein>
    <submittedName>
        <fullName evidence="1">Tetratricopeptide repeat protein</fullName>
    </submittedName>
</protein>
<keyword evidence="2" id="KW-1185">Reference proteome</keyword>
<evidence type="ECO:0000313" key="2">
    <source>
        <dbReference type="Proteomes" id="UP000644727"/>
    </source>
</evidence>
<reference evidence="1 2" key="1">
    <citation type="submission" date="2020-10" db="EMBL/GenBank/DDBJ databases">
        <title>Draft genome and description of Brachybacterium epidermidis sp nov.</title>
        <authorList>
            <person name="Boxberger M."/>
            <person name="La Scola B."/>
        </authorList>
    </citation>
    <scope>NUCLEOTIDE SEQUENCE [LARGE SCALE GENOMIC DNA]</scope>
    <source>
        <strain evidence="1 2">Marseille-Q2903</strain>
    </source>
</reference>
<proteinExistence type="predicted"/>
<organism evidence="1 2">
    <name type="scientific">Brachybacterium epidermidis</name>
    <dbReference type="NCBI Taxonomy" id="2781983"/>
    <lineage>
        <taxon>Bacteria</taxon>
        <taxon>Bacillati</taxon>
        <taxon>Actinomycetota</taxon>
        <taxon>Actinomycetes</taxon>
        <taxon>Micrococcales</taxon>
        <taxon>Dermabacteraceae</taxon>
        <taxon>Brachybacterium</taxon>
    </lineage>
</organism>
<dbReference type="Proteomes" id="UP000644727">
    <property type="component" value="Unassembled WGS sequence"/>
</dbReference>
<evidence type="ECO:0000313" key="1">
    <source>
        <dbReference type="EMBL" id="MBE9403098.1"/>
    </source>
</evidence>
<comment type="caution">
    <text evidence="1">The sequence shown here is derived from an EMBL/GenBank/DDBJ whole genome shotgun (WGS) entry which is preliminary data.</text>
</comment>
<gene>
    <name evidence="1" type="ORF">IOE58_02410</name>
</gene>
<dbReference type="EMBL" id="JADEYR010000001">
    <property type="protein sequence ID" value="MBE9403098.1"/>
    <property type="molecule type" value="Genomic_DNA"/>
</dbReference>
<dbReference type="SUPFAM" id="SSF48452">
    <property type="entry name" value="TPR-like"/>
    <property type="match status" value="1"/>
</dbReference>
<accession>A0ABR9VYY2</accession>
<dbReference type="RefSeq" id="WP_193864812.1">
    <property type="nucleotide sequence ID" value="NZ_JADEYR010000001.1"/>
</dbReference>
<dbReference type="SUPFAM" id="SSF52833">
    <property type="entry name" value="Thioredoxin-like"/>
    <property type="match status" value="1"/>
</dbReference>
<name>A0ABR9VYY2_9MICO</name>
<dbReference type="InterPro" id="IPR036249">
    <property type="entry name" value="Thioredoxin-like_sf"/>
</dbReference>
<dbReference type="Gene3D" id="3.40.30.10">
    <property type="entry name" value="Glutaredoxin"/>
    <property type="match status" value="1"/>
</dbReference>
<dbReference type="Gene3D" id="1.25.40.10">
    <property type="entry name" value="Tetratricopeptide repeat domain"/>
    <property type="match status" value="1"/>
</dbReference>
<dbReference type="Pfam" id="PF14561">
    <property type="entry name" value="TPR_20"/>
    <property type="match status" value="1"/>
</dbReference>
<sequence length="303" mass="31912">MTDPYGIIDLASLKKPTGAAAGSGGAAGSSAPGTHEVAVTEQGLEQLVADSQRIPTLLLVTSSRVPEGQAYLDAMRRAVDAKGGALRLATVDADTQQRVAAALRVQQLPTLMLLLMGQVQPIAEAVLPLSEIEPLLTQILDVARQQGMELPEAEGQDAAQMPAEEPLPPLVAEAYEAIEAGNFDAAVTAFEKQLDQAPADAEAKAGLATVQLMRRTQGVDLESVRTDAANSPRDLQAQLLAADVDMLGGHVDDAFGRLLDLLRGADQETKDAVRARLLELFEIAGSGDPRVAAARKRLANLLY</sequence>
<dbReference type="InterPro" id="IPR011990">
    <property type="entry name" value="TPR-like_helical_dom_sf"/>
</dbReference>